<dbReference type="PATRIC" id="fig|42234.21.peg.8486"/>
<dbReference type="Proteomes" id="UP000037151">
    <property type="component" value="Unassembled WGS sequence"/>
</dbReference>
<organism evidence="2 3">
    <name type="scientific">Streptomyces acidiscabies</name>
    <dbReference type="NCBI Taxonomy" id="42234"/>
    <lineage>
        <taxon>Bacteria</taxon>
        <taxon>Bacillati</taxon>
        <taxon>Actinomycetota</taxon>
        <taxon>Actinomycetes</taxon>
        <taxon>Kitasatosporales</taxon>
        <taxon>Streptomycetaceae</taxon>
        <taxon>Streptomyces</taxon>
    </lineage>
</organism>
<feature type="compositionally biased region" description="Basic and acidic residues" evidence="1">
    <location>
        <begin position="266"/>
        <end position="275"/>
    </location>
</feature>
<evidence type="ECO:0000313" key="2">
    <source>
        <dbReference type="EMBL" id="KND25193.1"/>
    </source>
</evidence>
<evidence type="ECO:0000256" key="1">
    <source>
        <dbReference type="SAM" id="MobiDB-lite"/>
    </source>
</evidence>
<sequence>MPRRISYTEPSATTMFSPLQLRPRLLLSHVASGVSRWLAEYVTPFPSMVGTYGSAVVVTSVRIDYATPCLGFSDAPWLTVRFGLRVDPSGKWMHAETDCTADGRPVAQVSTTMRVLVVADGDSLSASPGVLHPELRKAFTLAETVATPRLPDLSPGGATVVLPPREWRTFISRSHAEVADQWSFIEMIELATQARDRLFAEKLHAPLPPRQVIGTPTRTLHAVFRRPMFVYDPCVVTTSAHRGPDASGLYFHHEIGPPDSPQPHLTVRETLDPTD</sequence>
<evidence type="ECO:0000313" key="3">
    <source>
        <dbReference type="Proteomes" id="UP000037151"/>
    </source>
</evidence>
<comment type="caution">
    <text evidence="2">The sequence shown here is derived from an EMBL/GenBank/DDBJ whole genome shotgun (WGS) entry which is preliminary data.</text>
</comment>
<proteinExistence type="predicted"/>
<protein>
    <submittedName>
        <fullName evidence="2">Uncharacterized protein</fullName>
    </submittedName>
</protein>
<name>A0A0L0JHW7_9ACTN</name>
<dbReference type="OrthoDB" id="4226521at2"/>
<gene>
    <name evidence="2" type="ORF">IQ63_41310</name>
</gene>
<feature type="region of interest" description="Disordered" evidence="1">
    <location>
        <begin position="252"/>
        <end position="275"/>
    </location>
</feature>
<accession>A0A0L0JHW7</accession>
<dbReference type="RefSeq" id="WP_050375165.1">
    <property type="nucleotide sequence ID" value="NZ_KQ257834.1"/>
</dbReference>
<reference evidence="3" key="1">
    <citation type="submission" date="2014-07" db="EMBL/GenBank/DDBJ databases">
        <title>Genome sequencing of plant-pathogenic Streptomyces species.</title>
        <authorList>
            <person name="Harrison J."/>
            <person name="Sapp M."/>
            <person name="Thwaites R."/>
            <person name="Studholme D.J."/>
        </authorList>
    </citation>
    <scope>NUCLEOTIDE SEQUENCE [LARGE SCALE GENOMIC DNA]</scope>
    <source>
        <strain evidence="3">NCPPB 4445</strain>
    </source>
</reference>
<dbReference type="AlphaFoldDB" id="A0A0L0JHW7"/>
<dbReference type="EMBL" id="JPPY01000230">
    <property type="protein sequence ID" value="KND25193.1"/>
    <property type="molecule type" value="Genomic_DNA"/>
</dbReference>